<reference evidence="1" key="1">
    <citation type="submission" date="2018-06" db="EMBL/GenBank/DDBJ databases">
        <authorList>
            <person name="Zhirakovskaya E."/>
        </authorList>
    </citation>
    <scope>NUCLEOTIDE SEQUENCE</scope>
</reference>
<gene>
    <name evidence="1" type="ORF">MNBD_GAMMA01-1294</name>
</gene>
<dbReference type="EMBL" id="UOEW01000214">
    <property type="protein sequence ID" value="VAW38880.1"/>
    <property type="molecule type" value="Genomic_DNA"/>
</dbReference>
<protein>
    <recommendedName>
        <fullName evidence="2">CPXCG motif-containing cysteine-rich protein</fullName>
    </recommendedName>
</protein>
<sequence length="50" mass="5950">MLDFECPHCHKEFEIEGDNLPDFACDDVIWECPECDKETKIGWYAVIEER</sequence>
<dbReference type="AlphaFoldDB" id="A0A3B0VE17"/>
<organism evidence="1">
    <name type="scientific">hydrothermal vent metagenome</name>
    <dbReference type="NCBI Taxonomy" id="652676"/>
    <lineage>
        <taxon>unclassified sequences</taxon>
        <taxon>metagenomes</taxon>
        <taxon>ecological metagenomes</taxon>
    </lineage>
</organism>
<evidence type="ECO:0008006" key="2">
    <source>
        <dbReference type="Google" id="ProtNLM"/>
    </source>
</evidence>
<name>A0A3B0VE17_9ZZZZ</name>
<dbReference type="SUPFAM" id="SSF161187">
    <property type="entry name" value="YfgJ-like"/>
    <property type="match status" value="1"/>
</dbReference>
<evidence type="ECO:0000313" key="1">
    <source>
        <dbReference type="EMBL" id="VAW38880.1"/>
    </source>
</evidence>
<accession>A0A3B0VE17</accession>
<proteinExistence type="predicted"/>